<proteinExistence type="predicted"/>
<protein>
    <submittedName>
        <fullName evidence="1">Uncharacterized protein</fullName>
    </submittedName>
</protein>
<sequence>MAGHIVLNESTDTIGVMRGSLLVLIAVCLLPVGALVAADVVSTWNGTTGNWTDFARWSSDPLYPSSGNGGFTYDATINAGNVTQDVAGGIMIEQLTFGGGAITGDYELTVNGLFTWTGGTMIGTGTTYANGGMLLSGGTEMKERTLVNAGLAVWSAGDLEWRSDWQRPAPQFNNISGATFEIRTDGTVYRSGPPYAVPVIFNNSGSVVKLSSTGTTAFNGTFNNTGAVEVQTGTLKFARAFSQTGDGVTAVHPGAALEGANFSANRIINNGTITSKGSMTIGDPTTCDGYSGTGKVDAGGKTITLTSPGRAT</sequence>
<evidence type="ECO:0000313" key="1">
    <source>
        <dbReference type="EMBL" id="KKL76372.1"/>
    </source>
</evidence>
<reference evidence="1" key="1">
    <citation type="journal article" date="2015" name="Nature">
        <title>Complex archaea that bridge the gap between prokaryotes and eukaryotes.</title>
        <authorList>
            <person name="Spang A."/>
            <person name="Saw J.H."/>
            <person name="Jorgensen S.L."/>
            <person name="Zaremba-Niedzwiedzka K."/>
            <person name="Martijn J."/>
            <person name="Lind A.E."/>
            <person name="van Eijk R."/>
            <person name="Schleper C."/>
            <person name="Guy L."/>
            <person name="Ettema T.J."/>
        </authorList>
    </citation>
    <scope>NUCLEOTIDE SEQUENCE</scope>
</reference>
<dbReference type="AlphaFoldDB" id="A0A0F9HMJ2"/>
<organism evidence="1">
    <name type="scientific">marine sediment metagenome</name>
    <dbReference type="NCBI Taxonomy" id="412755"/>
    <lineage>
        <taxon>unclassified sequences</taxon>
        <taxon>metagenomes</taxon>
        <taxon>ecological metagenomes</taxon>
    </lineage>
</organism>
<accession>A0A0F9HMJ2</accession>
<dbReference type="EMBL" id="LAZR01024069">
    <property type="protein sequence ID" value="KKL76372.1"/>
    <property type="molecule type" value="Genomic_DNA"/>
</dbReference>
<comment type="caution">
    <text evidence="1">The sequence shown here is derived from an EMBL/GenBank/DDBJ whole genome shotgun (WGS) entry which is preliminary data.</text>
</comment>
<name>A0A0F9HMJ2_9ZZZZ</name>
<gene>
    <name evidence="1" type="ORF">LCGC14_2045530</name>
</gene>